<reference evidence="2 3" key="1">
    <citation type="submission" date="2018-07" db="EMBL/GenBank/DDBJ databases">
        <title>Genomic Encyclopedia of Type Strains, Phase IV (KMG-IV): sequencing the most valuable type-strain genomes for metagenomic binning, comparative biology and taxonomic classification.</title>
        <authorList>
            <person name="Goeker M."/>
        </authorList>
    </citation>
    <scope>NUCLEOTIDE SEQUENCE [LARGE SCALE GENOMIC DNA]</scope>
    <source>
        <strain evidence="2 3">DSM 27696</strain>
    </source>
</reference>
<protein>
    <submittedName>
        <fullName evidence="2">Helix-turn-helix protein</fullName>
    </submittedName>
</protein>
<evidence type="ECO:0000313" key="3">
    <source>
        <dbReference type="Proteomes" id="UP000252585"/>
    </source>
</evidence>
<feature type="domain" description="HTH cro/C1-type" evidence="1">
    <location>
        <begin position="17"/>
        <end position="74"/>
    </location>
</feature>
<dbReference type="CDD" id="cd00093">
    <property type="entry name" value="HTH_XRE"/>
    <property type="match status" value="1"/>
</dbReference>
<dbReference type="InterPro" id="IPR001387">
    <property type="entry name" value="Cro/C1-type_HTH"/>
</dbReference>
<evidence type="ECO:0000259" key="1">
    <source>
        <dbReference type="PROSITE" id="PS50943"/>
    </source>
</evidence>
<sequence>MKDYTRESFKKEFGQLVVNYRRIHNLTRAQLAELMNISDNGLARIETGDNEAKFYNALKLTHLLKINNHTVNDLFLKYASKEIEEQKAASKIKLEPPVKQQMNAKTYRITEETLAIKPNFDANVYGNLKVSHHSN</sequence>
<dbReference type="OrthoDB" id="9781521at2"/>
<dbReference type="Gene3D" id="1.10.260.40">
    <property type="entry name" value="lambda repressor-like DNA-binding domains"/>
    <property type="match status" value="1"/>
</dbReference>
<dbReference type="RefSeq" id="WP_114351809.1">
    <property type="nucleotide sequence ID" value="NZ_QPJJ01000002.1"/>
</dbReference>
<gene>
    <name evidence="2" type="ORF">DFR57_102333</name>
</gene>
<dbReference type="SMART" id="SM00530">
    <property type="entry name" value="HTH_XRE"/>
    <property type="match status" value="1"/>
</dbReference>
<evidence type="ECO:0000313" key="2">
    <source>
        <dbReference type="EMBL" id="RCW77057.1"/>
    </source>
</evidence>
<dbReference type="SUPFAM" id="SSF47413">
    <property type="entry name" value="lambda repressor-like DNA-binding domains"/>
    <property type="match status" value="1"/>
</dbReference>
<dbReference type="InterPro" id="IPR010982">
    <property type="entry name" value="Lambda_DNA-bd_dom_sf"/>
</dbReference>
<keyword evidence="3" id="KW-1185">Reference proteome</keyword>
<proteinExistence type="predicted"/>
<accession>A0A368YDU3</accession>
<dbReference type="Pfam" id="PF01381">
    <property type="entry name" value="HTH_3"/>
    <property type="match status" value="1"/>
</dbReference>
<name>A0A368YDU3_9BACI</name>
<dbReference type="GO" id="GO:0003677">
    <property type="term" value="F:DNA binding"/>
    <property type="evidence" value="ECO:0007669"/>
    <property type="project" value="InterPro"/>
</dbReference>
<dbReference type="PROSITE" id="PS50943">
    <property type="entry name" value="HTH_CROC1"/>
    <property type="match status" value="1"/>
</dbReference>
<dbReference type="EMBL" id="QPJJ01000002">
    <property type="protein sequence ID" value="RCW77057.1"/>
    <property type="molecule type" value="Genomic_DNA"/>
</dbReference>
<dbReference type="Proteomes" id="UP000252585">
    <property type="component" value="Unassembled WGS sequence"/>
</dbReference>
<comment type="caution">
    <text evidence="2">The sequence shown here is derived from an EMBL/GenBank/DDBJ whole genome shotgun (WGS) entry which is preliminary data.</text>
</comment>
<organism evidence="2 3">
    <name type="scientific">Saliterribacillus persicus</name>
    <dbReference type="NCBI Taxonomy" id="930114"/>
    <lineage>
        <taxon>Bacteria</taxon>
        <taxon>Bacillati</taxon>
        <taxon>Bacillota</taxon>
        <taxon>Bacilli</taxon>
        <taxon>Bacillales</taxon>
        <taxon>Bacillaceae</taxon>
        <taxon>Saliterribacillus</taxon>
    </lineage>
</organism>
<dbReference type="AlphaFoldDB" id="A0A368YDU3"/>